<reference evidence="2" key="1">
    <citation type="submission" date="2022-11" db="EMBL/GenBank/DDBJ databases">
        <authorList>
            <person name="Petersen C."/>
        </authorList>
    </citation>
    <scope>NUCLEOTIDE SEQUENCE</scope>
    <source>
        <strain evidence="2">IBT 29864</strain>
    </source>
</reference>
<feature type="compositionally biased region" description="Low complexity" evidence="1">
    <location>
        <begin position="22"/>
        <end position="31"/>
    </location>
</feature>
<dbReference type="GeneID" id="81441718"/>
<dbReference type="EMBL" id="JAPZBS010000008">
    <property type="protein sequence ID" value="KAJ5363912.1"/>
    <property type="molecule type" value="Genomic_DNA"/>
</dbReference>
<keyword evidence="3" id="KW-1185">Reference proteome</keyword>
<feature type="region of interest" description="Disordered" evidence="1">
    <location>
        <begin position="1"/>
        <end position="31"/>
    </location>
</feature>
<feature type="compositionally biased region" description="Low complexity" evidence="1">
    <location>
        <begin position="1"/>
        <end position="13"/>
    </location>
</feature>
<evidence type="ECO:0000313" key="2">
    <source>
        <dbReference type="EMBL" id="KAJ5363912.1"/>
    </source>
</evidence>
<dbReference type="Proteomes" id="UP001147782">
    <property type="component" value="Unassembled WGS sequence"/>
</dbReference>
<proteinExistence type="predicted"/>
<evidence type="ECO:0000313" key="3">
    <source>
        <dbReference type="Proteomes" id="UP001147782"/>
    </source>
</evidence>
<protein>
    <submittedName>
        <fullName evidence="2">Uncharacterized protein</fullName>
    </submittedName>
</protein>
<comment type="caution">
    <text evidence="2">The sequence shown here is derived from an EMBL/GenBank/DDBJ whole genome shotgun (WGS) entry which is preliminary data.</text>
</comment>
<gene>
    <name evidence="2" type="ORF">N7496_009625</name>
</gene>
<feature type="compositionally biased region" description="Polar residues" evidence="1">
    <location>
        <begin position="62"/>
        <end position="74"/>
    </location>
</feature>
<accession>A0A9W9V044</accession>
<evidence type="ECO:0000256" key="1">
    <source>
        <dbReference type="SAM" id="MobiDB-lite"/>
    </source>
</evidence>
<dbReference type="RefSeq" id="XP_056551539.1">
    <property type="nucleotide sequence ID" value="XM_056702539.1"/>
</dbReference>
<organism evidence="2 3">
    <name type="scientific">Penicillium cataractarum</name>
    <dbReference type="NCBI Taxonomy" id="2100454"/>
    <lineage>
        <taxon>Eukaryota</taxon>
        <taxon>Fungi</taxon>
        <taxon>Dikarya</taxon>
        <taxon>Ascomycota</taxon>
        <taxon>Pezizomycotina</taxon>
        <taxon>Eurotiomycetes</taxon>
        <taxon>Eurotiomycetidae</taxon>
        <taxon>Eurotiales</taxon>
        <taxon>Aspergillaceae</taxon>
        <taxon>Penicillium</taxon>
    </lineage>
</organism>
<name>A0A9W9V044_9EURO</name>
<dbReference type="OrthoDB" id="9975758at2759"/>
<sequence length="219" mass="24001">MAIPNPTTITLNPPHHHTNDSKTNPNNKNTPPYITFLTGTWHVTHSSLPLWKDKRNVSITYTPIPSQNASTTAGSGSGDDPTTKLDDLVQYQSRDPSKTKIHTVHGIDTPSVSNPGAWDWRGKGWLMIASSHWEVLGFGEIEPEQAGAGNGTGSEEERNAWVVTYFAKTLFTPAGIDVYSRRKEGVSEDILEGIFRALRGLQVPEIGGLVDGVFEIPRD</sequence>
<feature type="region of interest" description="Disordered" evidence="1">
    <location>
        <begin position="62"/>
        <end position="84"/>
    </location>
</feature>
<dbReference type="AlphaFoldDB" id="A0A9W9V044"/>
<reference evidence="2" key="2">
    <citation type="journal article" date="2023" name="IMA Fungus">
        <title>Comparative genomic study of the Penicillium genus elucidates a diverse pangenome and 15 lateral gene transfer events.</title>
        <authorList>
            <person name="Petersen C."/>
            <person name="Sorensen T."/>
            <person name="Nielsen M.R."/>
            <person name="Sondergaard T.E."/>
            <person name="Sorensen J.L."/>
            <person name="Fitzpatrick D.A."/>
            <person name="Frisvad J.C."/>
            <person name="Nielsen K.L."/>
        </authorList>
    </citation>
    <scope>NUCLEOTIDE SEQUENCE</scope>
    <source>
        <strain evidence="2">IBT 29864</strain>
    </source>
</reference>